<sequence length="77" mass="8905">MKNLKTNLSEMNDDMVNENFDQFIKTEAKHKSAYLGSDQQHSHEKAKREDDINTRSDTNMSVGAVGRDVFEDNKRNE</sequence>
<evidence type="ECO:0000313" key="2">
    <source>
        <dbReference type="EMBL" id="MBO1512150.1"/>
    </source>
</evidence>
<protein>
    <recommendedName>
        <fullName evidence="4">DUF4025 domain-containing protein</fullName>
    </recommendedName>
</protein>
<evidence type="ECO:0000313" key="3">
    <source>
        <dbReference type="Proteomes" id="UP000663981"/>
    </source>
</evidence>
<accession>A0ABS3N1X4</accession>
<dbReference type="Proteomes" id="UP000663981">
    <property type="component" value="Unassembled WGS sequence"/>
</dbReference>
<feature type="compositionally biased region" description="Basic and acidic residues" evidence="1">
    <location>
        <begin position="68"/>
        <end position="77"/>
    </location>
</feature>
<gene>
    <name evidence="2" type="ORF">I7822_10785</name>
</gene>
<organism evidence="2 3">
    <name type="scientific">Metabacillus bambusae</name>
    <dbReference type="NCBI Taxonomy" id="2795218"/>
    <lineage>
        <taxon>Bacteria</taxon>
        <taxon>Bacillati</taxon>
        <taxon>Bacillota</taxon>
        <taxon>Bacilli</taxon>
        <taxon>Bacillales</taxon>
        <taxon>Bacillaceae</taxon>
        <taxon>Metabacillus</taxon>
    </lineage>
</organism>
<feature type="compositionally biased region" description="Basic and acidic residues" evidence="1">
    <location>
        <begin position="40"/>
        <end position="54"/>
    </location>
</feature>
<name>A0ABS3N1X4_9BACI</name>
<proteinExistence type="predicted"/>
<dbReference type="RefSeq" id="WP_207977858.1">
    <property type="nucleotide sequence ID" value="NZ_JAGDEL010000006.1"/>
</dbReference>
<comment type="caution">
    <text evidence="2">The sequence shown here is derived from an EMBL/GenBank/DDBJ whole genome shotgun (WGS) entry which is preliminary data.</text>
</comment>
<evidence type="ECO:0008006" key="4">
    <source>
        <dbReference type="Google" id="ProtNLM"/>
    </source>
</evidence>
<evidence type="ECO:0000256" key="1">
    <source>
        <dbReference type="SAM" id="MobiDB-lite"/>
    </source>
</evidence>
<reference evidence="2 3" key="1">
    <citation type="submission" date="2021-03" db="EMBL/GenBank/DDBJ databases">
        <title>Whole genome sequence of Metabacillus bambusae BG109.</title>
        <authorList>
            <person name="Jeong J.W."/>
        </authorList>
    </citation>
    <scope>NUCLEOTIDE SEQUENCE [LARGE SCALE GENOMIC DNA]</scope>
    <source>
        <strain evidence="2 3">BG109</strain>
    </source>
</reference>
<feature type="region of interest" description="Disordered" evidence="1">
    <location>
        <begin position="31"/>
        <end position="77"/>
    </location>
</feature>
<keyword evidence="3" id="KW-1185">Reference proteome</keyword>
<dbReference type="EMBL" id="JAGDEL010000006">
    <property type="protein sequence ID" value="MBO1512150.1"/>
    <property type="molecule type" value="Genomic_DNA"/>
</dbReference>